<dbReference type="PROSITE" id="PS01124">
    <property type="entry name" value="HTH_ARAC_FAMILY_2"/>
    <property type="match status" value="1"/>
</dbReference>
<keyword evidence="1" id="KW-0805">Transcription regulation</keyword>
<comment type="caution">
    <text evidence="5">The sequence shown here is derived from an EMBL/GenBank/DDBJ whole genome shotgun (WGS) entry which is preliminary data.</text>
</comment>
<evidence type="ECO:0000256" key="1">
    <source>
        <dbReference type="ARBA" id="ARBA00023015"/>
    </source>
</evidence>
<dbReference type="EMBL" id="JAKLTY010000002">
    <property type="protein sequence ID" value="MCG2625946.1"/>
    <property type="molecule type" value="Genomic_DNA"/>
</dbReference>
<dbReference type="InterPro" id="IPR018062">
    <property type="entry name" value="HTH_AraC-typ_CS"/>
</dbReference>
<dbReference type="RefSeq" id="WP_237869965.1">
    <property type="nucleotide sequence ID" value="NZ_JAKLTY010000002.1"/>
</dbReference>
<organism evidence="5 8">
    <name type="scientific">Bradyrhizobium zhengyangense</name>
    <dbReference type="NCBI Taxonomy" id="2911009"/>
    <lineage>
        <taxon>Bacteria</taxon>
        <taxon>Pseudomonadati</taxon>
        <taxon>Pseudomonadota</taxon>
        <taxon>Alphaproteobacteria</taxon>
        <taxon>Hyphomicrobiales</taxon>
        <taxon>Nitrobacteraceae</taxon>
        <taxon>Bradyrhizobium</taxon>
    </lineage>
</organism>
<dbReference type="PRINTS" id="PR00032">
    <property type="entry name" value="HTHARAC"/>
</dbReference>
<dbReference type="InterPro" id="IPR018060">
    <property type="entry name" value="HTH_AraC"/>
</dbReference>
<evidence type="ECO:0000259" key="4">
    <source>
        <dbReference type="PROSITE" id="PS01124"/>
    </source>
</evidence>
<evidence type="ECO:0000313" key="7">
    <source>
        <dbReference type="Proteomes" id="UP001139012"/>
    </source>
</evidence>
<evidence type="ECO:0000256" key="2">
    <source>
        <dbReference type="ARBA" id="ARBA00023125"/>
    </source>
</evidence>
<gene>
    <name evidence="6" type="ORF">L6637_08350</name>
    <name evidence="5" type="ORF">L6654_04835</name>
</gene>
<dbReference type="PROSITE" id="PS00041">
    <property type="entry name" value="HTH_ARAC_FAMILY_1"/>
    <property type="match status" value="1"/>
</dbReference>
<proteinExistence type="predicted"/>
<name>A0A9X1R5V3_9BRAD</name>
<keyword evidence="3" id="KW-0804">Transcription</keyword>
<dbReference type="GO" id="GO:0003700">
    <property type="term" value="F:DNA-binding transcription factor activity"/>
    <property type="evidence" value="ECO:0007669"/>
    <property type="project" value="InterPro"/>
</dbReference>
<dbReference type="InterPro" id="IPR009057">
    <property type="entry name" value="Homeodomain-like_sf"/>
</dbReference>
<dbReference type="AlphaFoldDB" id="A0A9X1R5V3"/>
<dbReference type="Proteomes" id="UP001139054">
    <property type="component" value="Unassembled WGS sequence"/>
</dbReference>
<evidence type="ECO:0000256" key="3">
    <source>
        <dbReference type="ARBA" id="ARBA00023163"/>
    </source>
</evidence>
<dbReference type="SMART" id="SM00342">
    <property type="entry name" value="HTH_ARAC"/>
    <property type="match status" value="1"/>
</dbReference>
<keyword evidence="7" id="KW-1185">Reference proteome</keyword>
<accession>A0A9X1R5V3</accession>
<dbReference type="PANTHER" id="PTHR46796:SF6">
    <property type="entry name" value="ARAC SUBFAMILY"/>
    <property type="match status" value="1"/>
</dbReference>
<dbReference type="GO" id="GO:0043565">
    <property type="term" value="F:sequence-specific DNA binding"/>
    <property type="evidence" value="ECO:0007669"/>
    <property type="project" value="InterPro"/>
</dbReference>
<sequence>MAQDQKSEVPTEASDEANPHILAFAGSSVGIVQVKGARERWLAPALLHNCSTGIEESTWTTTPETVIGLRLHGAAVEDHNRRVVRTSGPGRDFTLQPKGARTRYLAHGSIKFGQVFLPDALLGRASEAENVPALVARLRDDLSFVPEKTLHALTFEYLRRAFDSRIPATSLEMEGRALLLVDWLIRLHHWPHGRATSRMGGLSPRQLQETRDFIAEHLANDICLDDLAELTGLTAKHFARAFKQSTGLPPHQYLILQRVEAAKRHLIDGKMSLASIALACGFADQSHFTATFRRAVGASPGAWRLEYAK</sequence>
<dbReference type="Proteomes" id="UP001139012">
    <property type="component" value="Unassembled WGS sequence"/>
</dbReference>
<dbReference type="InterPro" id="IPR050204">
    <property type="entry name" value="AraC_XylS_family_regulators"/>
</dbReference>
<evidence type="ECO:0000313" key="5">
    <source>
        <dbReference type="EMBL" id="MCG2625946.1"/>
    </source>
</evidence>
<dbReference type="PANTHER" id="PTHR46796">
    <property type="entry name" value="HTH-TYPE TRANSCRIPTIONAL ACTIVATOR RHAS-RELATED"/>
    <property type="match status" value="1"/>
</dbReference>
<dbReference type="Pfam" id="PF12833">
    <property type="entry name" value="HTH_18"/>
    <property type="match status" value="1"/>
</dbReference>
<evidence type="ECO:0000313" key="8">
    <source>
        <dbReference type="Proteomes" id="UP001139054"/>
    </source>
</evidence>
<protein>
    <submittedName>
        <fullName evidence="5">AraC family transcriptional regulator</fullName>
    </submittedName>
</protein>
<keyword evidence="2" id="KW-0238">DNA-binding</keyword>
<dbReference type="EMBL" id="JAKLUA010000001">
    <property type="protein sequence ID" value="MCG2666959.1"/>
    <property type="molecule type" value="Genomic_DNA"/>
</dbReference>
<dbReference type="InterPro" id="IPR020449">
    <property type="entry name" value="Tscrpt_reg_AraC-type_HTH"/>
</dbReference>
<feature type="domain" description="HTH araC/xylS-type" evidence="4">
    <location>
        <begin position="208"/>
        <end position="306"/>
    </location>
</feature>
<dbReference type="SUPFAM" id="SSF46689">
    <property type="entry name" value="Homeodomain-like"/>
    <property type="match status" value="2"/>
</dbReference>
<dbReference type="Gene3D" id="1.10.10.60">
    <property type="entry name" value="Homeodomain-like"/>
    <property type="match status" value="1"/>
</dbReference>
<evidence type="ECO:0000313" key="6">
    <source>
        <dbReference type="EMBL" id="MCG2666959.1"/>
    </source>
</evidence>
<reference evidence="5" key="1">
    <citation type="submission" date="2022-01" db="EMBL/GenBank/DDBJ databases">
        <title>Genome sequnece data of strain Bradyrhizobium sp. nov.</title>
        <authorList>
            <person name="Zhang J."/>
        </authorList>
    </citation>
    <scope>NUCLEOTIDE SEQUENCE</scope>
    <source>
        <strain evidence="6">WYCCWR 12774</strain>
        <strain evidence="5">WYCCWR 13023</strain>
    </source>
</reference>